<dbReference type="PANTHER" id="PTHR47851:SF5">
    <property type="entry name" value="MYB_SANT-LIKE DOMAIN-CONTAINING PROTEIN"/>
    <property type="match status" value="1"/>
</dbReference>
<evidence type="ECO:0000313" key="2">
    <source>
        <dbReference type="EMBL" id="KAB1203266.1"/>
    </source>
</evidence>
<dbReference type="PANTHER" id="PTHR47851">
    <property type="entry name" value="OS06G0588700 PROTEIN-RELATED"/>
    <property type="match status" value="1"/>
</dbReference>
<evidence type="ECO:0000256" key="1">
    <source>
        <dbReference type="SAM" id="MobiDB-lite"/>
    </source>
</evidence>
<organism evidence="2 3">
    <name type="scientific">Morella rubra</name>
    <name type="common">Chinese bayberry</name>
    <dbReference type="NCBI Taxonomy" id="262757"/>
    <lineage>
        <taxon>Eukaryota</taxon>
        <taxon>Viridiplantae</taxon>
        <taxon>Streptophyta</taxon>
        <taxon>Embryophyta</taxon>
        <taxon>Tracheophyta</taxon>
        <taxon>Spermatophyta</taxon>
        <taxon>Magnoliopsida</taxon>
        <taxon>eudicotyledons</taxon>
        <taxon>Gunneridae</taxon>
        <taxon>Pentapetalae</taxon>
        <taxon>rosids</taxon>
        <taxon>fabids</taxon>
        <taxon>Fagales</taxon>
        <taxon>Myricaceae</taxon>
        <taxon>Morella</taxon>
    </lineage>
</organism>
<feature type="region of interest" description="Disordered" evidence="1">
    <location>
        <begin position="148"/>
        <end position="173"/>
    </location>
</feature>
<protein>
    <submittedName>
        <fullName evidence="2">Uncharacterized protein</fullName>
    </submittedName>
</protein>
<dbReference type="EMBL" id="RXIC02000026">
    <property type="protein sequence ID" value="KAB1203266.1"/>
    <property type="molecule type" value="Genomic_DNA"/>
</dbReference>
<accession>A0A6A1UT09</accession>
<dbReference type="Proteomes" id="UP000516437">
    <property type="component" value="Chromosome 8"/>
</dbReference>
<name>A0A6A1UT09_9ROSI</name>
<dbReference type="OrthoDB" id="1703736at2759"/>
<reference evidence="2 3" key="1">
    <citation type="journal article" date="2019" name="Plant Biotechnol. J.">
        <title>The red bayberry genome and genetic basis of sex determination.</title>
        <authorList>
            <person name="Jia H.M."/>
            <person name="Jia H.J."/>
            <person name="Cai Q.L."/>
            <person name="Wang Y."/>
            <person name="Zhao H.B."/>
            <person name="Yang W.F."/>
            <person name="Wang G.Y."/>
            <person name="Li Y.H."/>
            <person name="Zhan D.L."/>
            <person name="Shen Y.T."/>
            <person name="Niu Q.F."/>
            <person name="Chang L."/>
            <person name="Qiu J."/>
            <person name="Zhao L."/>
            <person name="Xie H.B."/>
            <person name="Fu W.Y."/>
            <person name="Jin J."/>
            <person name="Li X.W."/>
            <person name="Jiao Y."/>
            <person name="Zhou C.C."/>
            <person name="Tu T."/>
            <person name="Chai C.Y."/>
            <person name="Gao J.L."/>
            <person name="Fan L.J."/>
            <person name="van de Weg E."/>
            <person name="Wang J.Y."/>
            <person name="Gao Z.S."/>
        </authorList>
    </citation>
    <scope>NUCLEOTIDE SEQUENCE [LARGE SCALE GENOMIC DNA]</scope>
    <source>
        <tissue evidence="2">Leaves</tissue>
    </source>
</reference>
<feature type="compositionally biased region" description="Basic residues" evidence="1">
    <location>
        <begin position="46"/>
        <end position="58"/>
    </location>
</feature>
<feature type="region of interest" description="Disordered" evidence="1">
    <location>
        <begin position="10"/>
        <end position="58"/>
    </location>
</feature>
<proteinExistence type="predicted"/>
<comment type="caution">
    <text evidence="2">The sequence shown here is derived from an EMBL/GenBank/DDBJ whole genome shotgun (WGS) entry which is preliminary data.</text>
</comment>
<feature type="compositionally biased region" description="Polar residues" evidence="1">
    <location>
        <begin position="12"/>
        <end position="24"/>
    </location>
</feature>
<dbReference type="AlphaFoldDB" id="A0A6A1UT09"/>
<evidence type="ECO:0000313" key="3">
    <source>
        <dbReference type="Proteomes" id="UP000516437"/>
    </source>
</evidence>
<gene>
    <name evidence="2" type="ORF">CJ030_MR8G026860</name>
</gene>
<sequence>MADHVKIRIYCGNTSEQSGSSNEPYPNPHDVQNIPDDLDIQEKGKNKVSPKVKDRKRKKGAEIFGQHLNRICDVLESRTTTTKNNSDKPGCSIEEVMRIAGELADKENDIEIFMIATEVLLTRSHREMFVIINDPELQIEWLKRMGNMNNRDSTSEDDKSDNDYSGEEEKRMI</sequence>
<keyword evidence="3" id="KW-1185">Reference proteome</keyword>